<protein>
    <recommendedName>
        <fullName evidence="1">TLDc domain-containing protein</fullName>
    </recommendedName>
</protein>
<dbReference type="Proteomes" id="UP001152795">
    <property type="component" value="Unassembled WGS sequence"/>
</dbReference>
<dbReference type="Pfam" id="PF07534">
    <property type="entry name" value="TLD"/>
    <property type="match status" value="1"/>
</dbReference>
<name>A0A7D9K8X5_PARCT</name>
<sequence>MVVETFSMVTILECGLRCIGRFQECKSFNYRQSRKFVDTFCDINVTKRALPEKSLREDAESTYGEIVAPNFEEEKSVGNFGNQYQQKVEELEPGICESQDEFACKQAKKDEFSSGPKFVRLLIIINYGTYICKIIAQNGLCHSKILNENGEFIAKLMEWLNSKSTWTLCWRASQHGWPASTFHTKCDSKGPTVTIVSVEEGKYVF</sequence>
<gene>
    <name evidence="2" type="ORF">PACLA_8A041500</name>
</gene>
<evidence type="ECO:0000259" key="1">
    <source>
        <dbReference type="Pfam" id="PF07534"/>
    </source>
</evidence>
<dbReference type="EMBL" id="CACRXK020030718">
    <property type="protein sequence ID" value="CAB4042745.1"/>
    <property type="molecule type" value="Genomic_DNA"/>
</dbReference>
<dbReference type="OrthoDB" id="6122852at2759"/>
<feature type="domain" description="TLDc" evidence="1">
    <location>
        <begin position="143"/>
        <end position="204"/>
    </location>
</feature>
<reference evidence="2" key="1">
    <citation type="submission" date="2020-04" db="EMBL/GenBank/DDBJ databases">
        <authorList>
            <person name="Alioto T."/>
            <person name="Alioto T."/>
            <person name="Gomez Garrido J."/>
        </authorList>
    </citation>
    <scope>NUCLEOTIDE SEQUENCE</scope>
    <source>
        <strain evidence="2">A484AB</strain>
    </source>
</reference>
<keyword evidence="3" id="KW-1185">Reference proteome</keyword>
<organism evidence="2 3">
    <name type="scientific">Paramuricea clavata</name>
    <name type="common">Red gorgonian</name>
    <name type="synonym">Violescent sea-whip</name>
    <dbReference type="NCBI Taxonomy" id="317549"/>
    <lineage>
        <taxon>Eukaryota</taxon>
        <taxon>Metazoa</taxon>
        <taxon>Cnidaria</taxon>
        <taxon>Anthozoa</taxon>
        <taxon>Octocorallia</taxon>
        <taxon>Malacalcyonacea</taxon>
        <taxon>Plexauridae</taxon>
        <taxon>Paramuricea</taxon>
    </lineage>
</organism>
<comment type="caution">
    <text evidence="2">The sequence shown here is derived from an EMBL/GenBank/DDBJ whole genome shotgun (WGS) entry which is preliminary data.</text>
</comment>
<evidence type="ECO:0000313" key="3">
    <source>
        <dbReference type="Proteomes" id="UP001152795"/>
    </source>
</evidence>
<dbReference type="AlphaFoldDB" id="A0A7D9K8X5"/>
<evidence type="ECO:0000313" key="2">
    <source>
        <dbReference type="EMBL" id="CAB4042745.1"/>
    </source>
</evidence>
<feature type="non-terminal residue" evidence="2">
    <location>
        <position position="1"/>
    </location>
</feature>
<accession>A0A7D9K8X5</accession>
<dbReference type="InterPro" id="IPR006571">
    <property type="entry name" value="TLDc_dom"/>
</dbReference>
<proteinExistence type="predicted"/>